<evidence type="ECO:0008006" key="3">
    <source>
        <dbReference type="Google" id="ProtNLM"/>
    </source>
</evidence>
<name>A0ABP7SZL6_9BURK</name>
<organism evidence="1 2">
    <name type="scientific">Actimicrobium antarcticum</name>
    <dbReference type="NCBI Taxonomy" id="1051899"/>
    <lineage>
        <taxon>Bacteria</taxon>
        <taxon>Pseudomonadati</taxon>
        <taxon>Pseudomonadota</taxon>
        <taxon>Betaproteobacteria</taxon>
        <taxon>Burkholderiales</taxon>
        <taxon>Oxalobacteraceae</taxon>
        <taxon>Actimicrobium</taxon>
    </lineage>
</organism>
<gene>
    <name evidence="1" type="ORF">GCM10022212_13550</name>
</gene>
<dbReference type="PIRSF" id="PIRSF036704">
    <property type="entry name" value="UCP036704"/>
    <property type="match status" value="1"/>
</dbReference>
<sequence>MSEQNKIARRSFFAGLGLVAAAGVAVKLAPQVVAEVTATPAEPEGTGYRLTEHVKKYYRTTTL</sequence>
<dbReference type="PROSITE" id="PS51318">
    <property type="entry name" value="TAT"/>
    <property type="match status" value="1"/>
</dbReference>
<evidence type="ECO:0000313" key="1">
    <source>
        <dbReference type="EMBL" id="GAA4018827.1"/>
    </source>
</evidence>
<evidence type="ECO:0000313" key="2">
    <source>
        <dbReference type="Proteomes" id="UP001501353"/>
    </source>
</evidence>
<dbReference type="InterPro" id="IPR006311">
    <property type="entry name" value="TAT_signal"/>
</dbReference>
<comment type="caution">
    <text evidence="1">The sequence shown here is derived from an EMBL/GenBank/DDBJ whole genome shotgun (WGS) entry which is preliminary data.</text>
</comment>
<dbReference type="RefSeq" id="WP_344762517.1">
    <property type="nucleotide sequence ID" value="NZ_BAAAZE010000007.1"/>
</dbReference>
<protein>
    <recommendedName>
        <fullName evidence="3">Formate dehydrogenase</fullName>
    </recommendedName>
</protein>
<dbReference type="NCBIfam" id="TIGR02811">
    <property type="entry name" value="formate_TAT"/>
    <property type="match status" value="1"/>
</dbReference>
<dbReference type="Proteomes" id="UP001501353">
    <property type="component" value="Unassembled WGS sequence"/>
</dbReference>
<accession>A0ABP7SZL6</accession>
<keyword evidence="2" id="KW-1185">Reference proteome</keyword>
<reference evidence="2" key="1">
    <citation type="journal article" date="2019" name="Int. J. Syst. Evol. Microbiol.">
        <title>The Global Catalogue of Microorganisms (GCM) 10K type strain sequencing project: providing services to taxonomists for standard genome sequencing and annotation.</title>
        <authorList>
            <consortium name="The Broad Institute Genomics Platform"/>
            <consortium name="The Broad Institute Genome Sequencing Center for Infectious Disease"/>
            <person name="Wu L."/>
            <person name="Ma J."/>
        </authorList>
    </citation>
    <scope>NUCLEOTIDE SEQUENCE [LARGE SCALE GENOMIC DNA]</scope>
    <source>
        <strain evidence="2">JCM 16673</strain>
    </source>
</reference>
<dbReference type="EMBL" id="BAAAZE010000007">
    <property type="protein sequence ID" value="GAA4018827.1"/>
    <property type="molecule type" value="Genomic_DNA"/>
</dbReference>
<dbReference type="InterPro" id="IPR014177">
    <property type="entry name" value="Formate_DH_TAT-contain"/>
</dbReference>
<proteinExistence type="predicted"/>